<name>A0A4U1CF46_9SPHI</name>
<evidence type="ECO:0000313" key="6">
    <source>
        <dbReference type="EMBL" id="TKC02914.1"/>
    </source>
</evidence>
<keyword evidence="7" id="KW-1185">Reference proteome</keyword>
<dbReference type="CDD" id="cd00761">
    <property type="entry name" value="Glyco_tranf_GTA_type"/>
    <property type="match status" value="1"/>
</dbReference>
<organism evidence="6 7">
    <name type="scientific">Pedobacter frigoris</name>
    <dbReference type="NCBI Taxonomy" id="2571272"/>
    <lineage>
        <taxon>Bacteria</taxon>
        <taxon>Pseudomonadati</taxon>
        <taxon>Bacteroidota</taxon>
        <taxon>Sphingobacteriia</taxon>
        <taxon>Sphingobacteriales</taxon>
        <taxon>Sphingobacteriaceae</taxon>
        <taxon>Pedobacter</taxon>
    </lineage>
</organism>
<feature type="transmembrane region" description="Helical" evidence="4">
    <location>
        <begin position="350"/>
        <end position="367"/>
    </location>
</feature>
<evidence type="ECO:0000313" key="7">
    <source>
        <dbReference type="Proteomes" id="UP000307244"/>
    </source>
</evidence>
<dbReference type="AlphaFoldDB" id="A0A4U1CF46"/>
<feature type="transmembrane region" description="Helical" evidence="4">
    <location>
        <begin position="252"/>
        <end position="278"/>
    </location>
</feature>
<proteinExistence type="inferred from homology"/>
<evidence type="ECO:0000256" key="2">
    <source>
        <dbReference type="ARBA" id="ARBA00022676"/>
    </source>
</evidence>
<dbReference type="GO" id="GO:0016757">
    <property type="term" value="F:glycosyltransferase activity"/>
    <property type="evidence" value="ECO:0007669"/>
    <property type="project" value="UniProtKB-KW"/>
</dbReference>
<evidence type="ECO:0000259" key="5">
    <source>
        <dbReference type="Pfam" id="PF00535"/>
    </source>
</evidence>
<dbReference type="Proteomes" id="UP000307244">
    <property type="component" value="Unassembled WGS sequence"/>
</dbReference>
<dbReference type="PANTHER" id="PTHR43179:SF12">
    <property type="entry name" value="GALACTOFURANOSYLTRANSFERASE GLFT2"/>
    <property type="match status" value="1"/>
</dbReference>
<comment type="similarity">
    <text evidence="1">Belongs to the glycosyltransferase 2 family.</text>
</comment>
<feature type="domain" description="Glycosyltransferase 2-like" evidence="5">
    <location>
        <begin position="39"/>
        <end position="141"/>
    </location>
</feature>
<dbReference type="SUPFAM" id="SSF53448">
    <property type="entry name" value="Nucleotide-diphospho-sugar transferases"/>
    <property type="match status" value="1"/>
</dbReference>
<dbReference type="Gene3D" id="3.90.550.10">
    <property type="entry name" value="Spore Coat Polysaccharide Biosynthesis Protein SpsA, Chain A"/>
    <property type="match status" value="1"/>
</dbReference>
<dbReference type="Pfam" id="PF00535">
    <property type="entry name" value="Glycos_transf_2"/>
    <property type="match status" value="1"/>
</dbReference>
<reference evidence="6 7" key="1">
    <citation type="submission" date="2019-04" db="EMBL/GenBank/DDBJ databases">
        <title>Pedobacter sp. RP-3-15 sp. nov., isolated from Arctic soil.</title>
        <authorList>
            <person name="Dahal R.H."/>
            <person name="Kim D.-U."/>
        </authorList>
    </citation>
    <scope>NUCLEOTIDE SEQUENCE [LARGE SCALE GENOMIC DNA]</scope>
    <source>
        <strain evidence="6 7">RP-3-15</strain>
    </source>
</reference>
<sequence>MHNVNSIDVVIPSFRLNEEILLGIFDVDHPVGFTINFYVVADNPGLKVPASIVELSEKGLIILVVNQVNLGFAQTRNKGIMMGKGKWLLLLDDDIVPDKHLLTAYADAIAEHRDAIGFAGVTNFPETFNSATRAMELHGLTGHFKAAKTHKKLMWVPTANVMLNRDKMDPALFNESLNKGGEDIEFLVRNVNLFGEQYISVPLASVTHPWWDNGAIQTERQFRYGVGAAQIAATPTISPYTYHDFTNTVETLLLLLLASPFIILNCSLYSFFLICLIFVGAEFLTNATKAIFKTSGFSLGLIINLFWLKNCYEAGYLYESIRSGRWSGFAERIEMGFVKKNPSWFRLNKWKIIKTCLIIIGLLLATIV</sequence>
<keyword evidence="4" id="KW-1133">Transmembrane helix</keyword>
<dbReference type="InterPro" id="IPR001173">
    <property type="entry name" value="Glyco_trans_2-like"/>
</dbReference>
<evidence type="ECO:0000256" key="1">
    <source>
        <dbReference type="ARBA" id="ARBA00006739"/>
    </source>
</evidence>
<gene>
    <name evidence="6" type="ORF">FA047_19810</name>
</gene>
<dbReference type="PANTHER" id="PTHR43179">
    <property type="entry name" value="RHAMNOSYLTRANSFERASE WBBL"/>
    <property type="match status" value="1"/>
</dbReference>
<protein>
    <submittedName>
        <fullName evidence="6">Glycosyltransferase family 2 protein</fullName>
    </submittedName>
</protein>
<comment type="caution">
    <text evidence="6">The sequence shown here is derived from an EMBL/GenBank/DDBJ whole genome shotgun (WGS) entry which is preliminary data.</text>
</comment>
<evidence type="ECO:0000256" key="4">
    <source>
        <dbReference type="SAM" id="Phobius"/>
    </source>
</evidence>
<keyword evidence="3 6" id="KW-0808">Transferase</keyword>
<accession>A0A4U1CF46</accession>
<keyword evidence="2" id="KW-0328">Glycosyltransferase</keyword>
<dbReference type="OrthoDB" id="633659at2"/>
<dbReference type="RefSeq" id="WP_136837833.1">
    <property type="nucleotide sequence ID" value="NZ_SWBQ01000008.1"/>
</dbReference>
<dbReference type="EMBL" id="SWBQ01000008">
    <property type="protein sequence ID" value="TKC02914.1"/>
    <property type="molecule type" value="Genomic_DNA"/>
</dbReference>
<keyword evidence="4" id="KW-0812">Transmembrane</keyword>
<dbReference type="InterPro" id="IPR029044">
    <property type="entry name" value="Nucleotide-diphossugar_trans"/>
</dbReference>
<evidence type="ECO:0000256" key="3">
    <source>
        <dbReference type="ARBA" id="ARBA00022679"/>
    </source>
</evidence>
<keyword evidence="4" id="KW-0472">Membrane</keyword>